<evidence type="ECO:0000256" key="1">
    <source>
        <dbReference type="ARBA" id="ARBA00022468"/>
    </source>
</evidence>
<comment type="caution">
    <text evidence="4">The sequence shown here is derived from an EMBL/GenBank/DDBJ whole genome shotgun (WGS) entry which is preliminary data.</text>
</comment>
<organism evidence="4 5">
    <name type="scientific">Starmerella bacillaris</name>
    <name type="common">Yeast</name>
    <name type="synonym">Candida zemplinina</name>
    <dbReference type="NCBI Taxonomy" id="1247836"/>
    <lineage>
        <taxon>Eukaryota</taxon>
        <taxon>Fungi</taxon>
        <taxon>Dikarya</taxon>
        <taxon>Ascomycota</taxon>
        <taxon>Saccharomycotina</taxon>
        <taxon>Dipodascomycetes</taxon>
        <taxon>Dipodascales</taxon>
        <taxon>Trichomonascaceae</taxon>
        <taxon>Starmerella</taxon>
    </lineage>
</organism>
<dbReference type="Gene3D" id="1.10.506.10">
    <property type="entry name" value="GTPase Activation - p120gap, domain 1"/>
    <property type="match status" value="2"/>
</dbReference>
<gene>
    <name evidence="4" type="ORF">DASB73_009260</name>
</gene>
<dbReference type="GO" id="GO:0007165">
    <property type="term" value="P:signal transduction"/>
    <property type="evidence" value="ECO:0007669"/>
    <property type="project" value="UniProtKB-ARBA"/>
</dbReference>
<feature type="region of interest" description="Disordered" evidence="2">
    <location>
        <begin position="409"/>
        <end position="456"/>
    </location>
</feature>
<dbReference type="InterPro" id="IPR001936">
    <property type="entry name" value="RasGAP_dom"/>
</dbReference>
<accession>A0AAV5REV1</accession>
<dbReference type="InterPro" id="IPR039360">
    <property type="entry name" value="Ras_GTPase"/>
</dbReference>
<feature type="compositionally biased region" description="Polar residues" evidence="2">
    <location>
        <begin position="898"/>
        <end position="914"/>
    </location>
</feature>
<reference evidence="4 5" key="1">
    <citation type="journal article" date="2023" name="Elife">
        <title>Identification of key yeast species and microbe-microbe interactions impacting larval growth of Drosophila in the wild.</title>
        <authorList>
            <person name="Mure A."/>
            <person name="Sugiura Y."/>
            <person name="Maeda R."/>
            <person name="Honda K."/>
            <person name="Sakurai N."/>
            <person name="Takahashi Y."/>
            <person name="Watada M."/>
            <person name="Katoh T."/>
            <person name="Gotoh A."/>
            <person name="Gotoh Y."/>
            <person name="Taniguchi I."/>
            <person name="Nakamura K."/>
            <person name="Hayashi T."/>
            <person name="Katayama T."/>
            <person name="Uemura T."/>
            <person name="Hattori Y."/>
        </authorList>
    </citation>
    <scope>NUCLEOTIDE SEQUENCE [LARGE SCALE GENOMIC DNA]</scope>
    <source>
        <strain evidence="4 5">SB-73</strain>
    </source>
</reference>
<evidence type="ECO:0000256" key="2">
    <source>
        <dbReference type="SAM" id="MobiDB-lite"/>
    </source>
</evidence>
<dbReference type="PANTHER" id="PTHR10194:SF60">
    <property type="entry name" value="RAS GTPASE-ACTIVATING PROTEIN RASKOL"/>
    <property type="match status" value="1"/>
</dbReference>
<dbReference type="PANTHER" id="PTHR10194">
    <property type="entry name" value="RAS GTPASE-ACTIVATING PROTEINS"/>
    <property type="match status" value="1"/>
</dbReference>
<protein>
    <submittedName>
        <fullName evidence="4">GTPase-activating protein</fullName>
    </submittedName>
</protein>
<keyword evidence="5" id="KW-1185">Reference proteome</keyword>
<dbReference type="EMBL" id="BTGC01000003">
    <property type="protein sequence ID" value="GMM49968.1"/>
    <property type="molecule type" value="Genomic_DNA"/>
</dbReference>
<dbReference type="InterPro" id="IPR023152">
    <property type="entry name" value="RasGAP_CS"/>
</dbReference>
<sequence length="944" mass="107250">MSNNTPRALTDALFSQNTITLTTINDLWKEFKHELHSARKSPSPDENEQPMECYVLDEPHNTWVQVSAVVTSHGVLRFCYPGTTDLYSTIGLHFATIVGHLSANLLQITYNKIEVLVYCPYPTFPRLCIELFTWARMRSAGIFQKVWYPPSKVDGSPGSVLLSCEMQARSIDSSNVNGTKWNTYLARLNKKGELMCYEVADKHFEFQLNVRDILYSRIIKVDSSLVGEDKVVLLFPDMGGPNSVYLKFNIKEDIEDWLATFKSFSKLPVASPLSHDPLSSLRWNRTLKVEVSGCQATGLNLRGAYVDVCWNNWVFARTCMSPTEDSASWNQTFEIPAPDLSEVSSVYPFKFQFKIRRGDYDKPGPSEDDECLGELYMNTSLLPVNSNNWHSVPVSKELLVKHKERDQEGVLPTQSIVSRGSVNTRASYSSHTSGTSPKDNHRSSTHSDSNLPVDQTLPTDGSLYSSQFLNPRSNPSIAASIDKHITLQLNANVIVHEIETLDHSYYEKLRSWVSDLDLLLSLKLSLYIPNSESTKLVKIFSDLYSAQCNQIDWVSRLVCSEISMLDPESNTIFRGSSFVTRCVEHFFILEGKATLRNTVGKFLRVLCGGPDIAVELDPSRAGEDEDVAANCELMRSYLQRLWGLILEEGVPKSFRRIFHCMRMKLMAKSFSEEHIRKIMQRTTASFLFLRFYCPALLNPQLYDLSVKLLEPGHRRTLVLVAKILQGFANGVRFGSKEEWLLPMNEFIDANSAELSNWYKSIAGTAKDDDTFSTVNDNSDDLTKFLPVKTFMGQYITSPNLIDEWATYAKLVEFVIGVKDQKFFIHGLDCEPLLAELLQECQHIYNRKLDIIDDLEKEDTHDDSERGDAIELFFNRQTFIFGLDENLTEYNVAYGKTKSQSSDNIASNSIESNGTDELVEEKEVVKERQKSTPVRRITQFLKFSK</sequence>
<evidence type="ECO:0000313" key="4">
    <source>
        <dbReference type="EMBL" id="GMM49968.1"/>
    </source>
</evidence>
<keyword evidence="1" id="KW-0343">GTPase activation</keyword>
<dbReference type="InterPro" id="IPR008936">
    <property type="entry name" value="Rho_GTPase_activation_prot"/>
</dbReference>
<dbReference type="GO" id="GO:0005096">
    <property type="term" value="F:GTPase activator activity"/>
    <property type="evidence" value="ECO:0007669"/>
    <property type="project" value="UniProtKB-KW"/>
</dbReference>
<name>A0AAV5REV1_STABA</name>
<evidence type="ECO:0000313" key="5">
    <source>
        <dbReference type="Proteomes" id="UP001362899"/>
    </source>
</evidence>
<feature type="region of interest" description="Disordered" evidence="2">
    <location>
        <begin position="898"/>
        <end position="931"/>
    </location>
</feature>
<dbReference type="AlphaFoldDB" id="A0AAV5REV1"/>
<dbReference type="Pfam" id="PF00616">
    <property type="entry name" value="RasGAP"/>
    <property type="match status" value="1"/>
</dbReference>
<dbReference type="SUPFAM" id="SSF48350">
    <property type="entry name" value="GTPase activation domain, GAP"/>
    <property type="match status" value="1"/>
</dbReference>
<proteinExistence type="predicted"/>
<dbReference type="Proteomes" id="UP001362899">
    <property type="component" value="Unassembled WGS sequence"/>
</dbReference>
<feature type="compositionally biased region" description="Polar residues" evidence="2">
    <location>
        <begin position="446"/>
        <end position="456"/>
    </location>
</feature>
<dbReference type="PROSITE" id="PS00509">
    <property type="entry name" value="RAS_GTPASE_ACTIV_1"/>
    <property type="match status" value="1"/>
</dbReference>
<feature type="compositionally biased region" description="Basic and acidic residues" evidence="2">
    <location>
        <begin position="920"/>
        <end position="929"/>
    </location>
</feature>
<feature type="compositionally biased region" description="Polar residues" evidence="2">
    <location>
        <begin position="412"/>
        <end position="437"/>
    </location>
</feature>
<dbReference type="PROSITE" id="PS50018">
    <property type="entry name" value="RAS_GTPASE_ACTIV_2"/>
    <property type="match status" value="1"/>
</dbReference>
<feature type="domain" description="Ras-GAP" evidence="3">
    <location>
        <begin position="532"/>
        <end position="729"/>
    </location>
</feature>
<dbReference type="SMART" id="SM00323">
    <property type="entry name" value="RasGAP"/>
    <property type="match status" value="1"/>
</dbReference>
<evidence type="ECO:0000259" key="3">
    <source>
        <dbReference type="PROSITE" id="PS50018"/>
    </source>
</evidence>